<comment type="caution">
    <text evidence="1">The sequence shown here is derived from an EMBL/GenBank/DDBJ whole genome shotgun (WGS) entry which is preliminary data.</text>
</comment>
<dbReference type="AlphaFoldDB" id="A0A9D3QKA3"/>
<organism evidence="1 2">
    <name type="scientific">Megalops atlanticus</name>
    <name type="common">Tarpon</name>
    <name type="synonym">Clupea gigantea</name>
    <dbReference type="NCBI Taxonomy" id="7932"/>
    <lineage>
        <taxon>Eukaryota</taxon>
        <taxon>Metazoa</taxon>
        <taxon>Chordata</taxon>
        <taxon>Craniata</taxon>
        <taxon>Vertebrata</taxon>
        <taxon>Euteleostomi</taxon>
        <taxon>Actinopterygii</taxon>
        <taxon>Neopterygii</taxon>
        <taxon>Teleostei</taxon>
        <taxon>Elopiformes</taxon>
        <taxon>Megalopidae</taxon>
        <taxon>Megalops</taxon>
    </lineage>
</organism>
<dbReference type="Proteomes" id="UP001046870">
    <property type="component" value="Chromosome 1"/>
</dbReference>
<accession>A0A9D3QKA3</accession>
<dbReference type="EMBL" id="JAFDVH010000001">
    <property type="protein sequence ID" value="KAG7492305.1"/>
    <property type="molecule type" value="Genomic_DNA"/>
</dbReference>
<reference evidence="1" key="1">
    <citation type="submission" date="2021-01" db="EMBL/GenBank/DDBJ databases">
        <authorList>
            <person name="Zahm M."/>
            <person name="Roques C."/>
            <person name="Cabau C."/>
            <person name="Klopp C."/>
            <person name="Donnadieu C."/>
            <person name="Jouanno E."/>
            <person name="Lampietro C."/>
            <person name="Louis A."/>
            <person name="Herpin A."/>
            <person name="Echchiki A."/>
            <person name="Berthelot C."/>
            <person name="Parey E."/>
            <person name="Roest-Crollius H."/>
            <person name="Braasch I."/>
            <person name="Postlethwait J."/>
            <person name="Bobe J."/>
            <person name="Montfort J."/>
            <person name="Bouchez O."/>
            <person name="Begum T."/>
            <person name="Mejri S."/>
            <person name="Adams A."/>
            <person name="Chen W.-J."/>
            <person name="Guiguen Y."/>
        </authorList>
    </citation>
    <scope>NUCLEOTIDE SEQUENCE</scope>
    <source>
        <strain evidence="1">YG-15Mar2019-1</strain>
        <tissue evidence="1">Brain</tissue>
    </source>
</reference>
<gene>
    <name evidence="1" type="ORF">MATL_G00013830</name>
</gene>
<keyword evidence="2" id="KW-1185">Reference proteome</keyword>
<proteinExistence type="predicted"/>
<name>A0A9D3QKA3_MEGAT</name>
<protein>
    <submittedName>
        <fullName evidence="1">Uncharacterized protein</fullName>
    </submittedName>
</protein>
<evidence type="ECO:0000313" key="2">
    <source>
        <dbReference type="Proteomes" id="UP001046870"/>
    </source>
</evidence>
<sequence>MPVKKWQTVCGKRWKIPRDNSKQAPYVVLYTIHNFVSTFKKTTLIERGIKCTVILEDTKHRLAVKGDSSPLARSLPKVRGFGSSA</sequence>
<evidence type="ECO:0000313" key="1">
    <source>
        <dbReference type="EMBL" id="KAG7492305.1"/>
    </source>
</evidence>